<evidence type="ECO:0000313" key="1">
    <source>
        <dbReference type="EMBL" id="TBU32015.1"/>
    </source>
</evidence>
<name>A0A4Q9MWD7_9APHY</name>
<proteinExistence type="predicted"/>
<dbReference type="Proteomes" id="UP000292957">
    <property type="component" value="Unassembled WGS sequence"/>
</dbReference>
<protein>
    <submittedName>
        <fullName evidence="1">Uncharacterized protein</fullName>
    </submittedName>
</protein>
<accession>A0A4Q9MWD7</accession>
<gene>
    <name evidence="1" type="ORF">BD311DRAFT_52143</name>
</gene>
<organism evidence="1">
    <name type="scientific">Dichomitus squalens</name>
    <dbReference type="NCBI Taxonomy" id="114155"/>
    <lineage>
        <taxon>Eukaryota</taxon>
        <taxon>Fungi</taxon>
        <taxon>Dikarya</taxon>
        <taxon>Basidiomycota</taxon>
        <taxon>Agaricomycotina</taxon>
        <taxon>Agaricomycetes</taxon>
        <taxon>Polyporales</taxon>
        <taxon>Polyporaceae</taxon>
        <taxon>Dichomitus</taxon>
    </lineage>
</organism>
<sequence>MLIHHLGGPGVTCRHSDLRCSILNCPCILHPRGCSASRAVDQRLCPATHTARYGHGPPYPIRYLWRMVACRASPPPSPQTSLEPSPVIKTLSTLWPTLHTTRIRPATPFSTRSPMGHRSLAATLRSTRTPTQDTALRLPTCVDYGFDTR</sequence>
<dbReference type="AlphaFoldDB" id="A0A4Q9MWD7"/>
<dbReference type="EMBL" id="ML143396">
    <property type="protein sequence ID" value="TBU32015.1"/>
    <property type="molecule type" value="Genomic_DNA"/>
</dbReference>
<reference evidence="1" key="1">
    <citation type="submission" date="2019-01" db="EMBL/GenBank/DDBJ databases">
        <title>Draft genome sequences of three monokaryotic isolates of the white-rot basidiomycete fungus Dichomitus squalens.</title>
        <authorList>
            <consortium name="DOE Joint Genome Institute"/>
            <person name="Lopez S.C."/>
            <person name="Andreopoulos B."/>
            <person name="Pangilinan J."/>
            <person name="Lipzen A."/>
            <person name="Riley R."/>
            <person name="Ahrendt S."/>
            <person name="Ng V."/>
            <person name="Barry K."/>
            <person name="Daum C."/>
            <person name="Grigoriev I.V."/>
            <person name="Hilden K.S."/>
            <person name="Makela M.R."/>
            <person name="de Vries R.P."/>
        </authorList>
    </citation>
    <scope>NUCLEOTIDE SEQUENCE [LARGE SCALE GENOMIC DNA]</scope>
    <source>
        <strain evidence="1">OM18370.1</strain>
    </source>
</reference>